<dbReference type="GO" id="GO:0005544">
    <property type="term" value="F:calcium-dependent phospholipid binding"/>
    <property type="evidence" value="ECO:0007669"/>
    <property type="project" value="InterPro"/>
</dbReference>
<evidence type="ECO:0000313" key="1">
    <source>
        <dbReference type="EMBL" id="CAG7725393.1"/>
    </source>
</evidence>
<dbReference type="GO" id="GO:0005509">
    <property type="term" value="F:calcium ion binding"/>
    <property type="evidence" value="ECO:0007669"/>
    <property type="project" value="InterPro"/>
</dbReference>
<dbReference type="OrthoDB" id="37886at2759"/>
<dbReference type="PROSITE" id="PS51897">
    <property type="entry name" value="ANNEXIN_2"/>
    <property type="match status" value="1"/>
</dbReference>
<sequence length="33" mass="3693">EIITAFKGEFGRDLVKDLKSELGGKFERLVLAL</sequence>
<gene>
    <name evidence="1" type="ORF">AFUS01_LOCUS14350</name>
</gene>
<protein>
    <submittedName>
        <fullName evidence="1">Uncharacterized protein</fullName>
    </submittedName>
</protein>
<reference evidence="1" key="1">
    <citation type="submission" date="2021-06" db="EMBL/GenBank/DDBJ databases">
        <authorList>
            <person name="Hodson N. C."/>
            <person name="Mongue J. A."/>
            <person name="Jaron S. K."/>
        </authorList>
    </citation>
    <scope>NUCLEOTIDE SEQUENCE</scope>
</reference>
<proteinExistence type="predicted"/>
<dbReference type="AlphaFoldDB" id="A0A8J2JWJ7"/>
<feature type="non-terminal residue" evidence="1">
    <location>
        <position position="33"/>
    </location>
</feature>
<keyword evidence="2" id="KW-1185">Reference proteome</keyword>
<name>A0A8J2JWJ7_9HEXA</name>
<organism evidence="1 2">
    <name type="scientific">Allacma fusca</name>
    <dbReference type="NCBI Taxonomy" id="39272"/>
    <lineage>
        <taxon>Eukaryota</taxon>
        <taxon>Metazoa</taxon>
        <taxon>Ecdysozoa</taxon>
        <taxon>Arthropoda</taxon>
        <taxon>Hexapoda</taxon>
        <taxon>Collembola</taxon>
        <taxon>Symphypleona</taxon>
        <taxon>Sminthuridae</taxon>
        <taxon>Allacma</taxon>
    </lineage>
</organism>
<dbReference type="Pfam" id="PF00191">
    <property type="entry name" value="Annexin"/>
    <property type="match status" value="1"/>
</dbReference>
<dbReference type="InterPro" id="IPR018502">
    <property type="entry name" value="Annexin_repeat"/>
</dbReference>
<dbReference type="Proteomes" id="UP000708208">
    <property type="component" value="Unassembled WGS sequence"/>
</dbReference>
<comment type="caution">
    <text evidence="1">The sequence shown here is derived from an EMBL/GenBank/DDBJ whole genome shotgun (WGS) entry which is preliminary data.</text>
</comment>
<feature type="non-terminal residue" evidence="1">
    <location>
        <position position="1"/>
    </location>
</feature>
<dbReference type="EMBL" id="CAJVCH010121165">
    <property type="protein sequence ID" value="CAG7725393.1"/>
    <property type="molecule type" value="Genomic_DNA"/>
</dbReference>
<accession>A0A8J2JWJ7</accession>
<evidence type="ECO:0000313" key="2">
    <source>
        <dbReference type="Proteomes" id="UP000708208"/>
    </source>
</evidence>